<dbReference type="Pfam" id="PF14310">
    <property type="entry name" value="Fn3-like"/>
    <property type="match status" value="1"/>
</dbReference>
<evidence type="ECO:0000256" key="2">
    <source>
        <dbReference type="ARBA" id="ARBA00022801"/>
    </source>
</evidence>
<evidence type="ECO:0000313" key="6">
    <source>
        <dbReference type="Proteomes" id="UP001155240"/>
    </source>
</evidence>
<dbReference type="Proteomes" id="UP001155240">
    <property type="component" value="Unassembled WGS sequence"/>
</dbReference>
<dbReference type="GO" id="GO:0005975">
    <property type="term" value="P:carbohydrate metabolic process"/>
    <property type="evidence" value="ECO:0007669"/>
    <property type="project" value="InterPro"/>
</dbReference>
<dbReference type="RefSeq" id="WP_251946435.1">
    <property type="nucleotide sequence ID" value="NZ_JAMRYM010000061.1"/>
</dbReference>
<dbReference type="Pfam" id="PF00933">
    <property type="entry name" value="Glyco_hydro_3"/>
    <property type="match status" value="1"/>
</dbReference>
<evidence type="ECO:0000256" key="3">
    <source>
        <dbReference type="SAM" id="SignalP"/>
    </source>
</evidence>
<evidence type="ECO:0000313" key="5">
    <source>
        <dbReference type="EMBL" id="MCM6763373.1"/>
    </source>
</evidence>
<dbReference type="InterPro" id="IPR001764">
    <property type="entry name" value="Glyco_hydro_3_N"/>
</dbReference>
<dbReference type="InterPro" id="IPR026891">
    <property type="entry name" value="Fn3-like"/>
</dbReference>
<comment type="caution">
    <text evidence="5">The sequence shown here is derived from an EMBL/GenBank/DDBJ whole genome shotgun (WGS) entry which is preliminary data.</text>
</comment>
<dbReference type="PRINTS" id="PR00133">
    <property type="entry name" value="GLHYDRLASE3"/>
</dbReference>
<dbReference type="SUPFAM" id="SSF52279">
    <property type="entry name" value="Beta-D-glucan exohydrolase, C-terminal domain"/>
    <property type="match status" value="1"/>
</dbReference>
<evidence type="ECO:0000259" key="4">
    <source>
        <dbReference type="SMART" id="SM01217"/>
    </source>
</evidence>
<keyword evidence="3" id="KW-0732">Signal</keyword>
<dbReference type="InterPro" id="IPR017853">
    <property type="entry name" value="GH"/>
</dbReference>
<organism evidence="5 6">
    <name type="scientific">Rathayibacter rubneri</name>
    <dbReference type="NCBI Taxonomy" id="2950106"/>
    <lineage>
        <taxon>Bacteria</taxon>
        <taxon>Bacillati</taxon>
        <taxon>Actinomycetota</taxon>
        <taxon>Actinomycetes</taxon>
        <taxon>Micrococcales</taxon>
        <taxon>Microbacteriaceae</taxon>
        <taxon>Rathayibacter</taxon>
    </lineage>
</organism>
<protein>
    <submittedName>
        <fullName evidence="5">Glycoside hydrolase family 3 C-terminal domain-containing protein</fullName>
    </submittedName>
</protein>
<gene>
    <name evidence="5" type="ORF">NB037_13180</name>
</gene>
<evidence type="ECO:0000256" key="1">
    <source>
        <dbReference type="ARBA" id="ARBA00005336"/>
    </source>
</evidence>
<dbReference type="Gene3D" id="3.20.20.300">
    <property type="entry name" value="Glycoside hydrolase, family 3, N-terminal domain"/>
    <property type="match status" value="2"/>
</dbReference>
<keyword evidence="2 5" id="KW-0378">Hydrolase</keyword>
<comment type="similarity">
    <text evidence="1">Belongs to the glycosyl hydrolase 3 family.</text>
</comment>
<dbReference type="PROSITE" id="PS51318">
    <property type="entry name" value="TAT"/>
    <property type="match status" value="1"/>
</dbReference>
<reference evidence="5" key="1">
    <citation type="submission" date="2022-06" db="EMBL/GenBank/DDBJ databases">
        <title>Whole genome shotgun sequencing (WGS) of Rathayibacter sp. ZW T2_19, isolated from stored onions (Allium cepa).</title>
        <authorList>
            <person name="Stoll D.A."/>
            <person name="Huch M."/>
        </authorList>
    </citation>
    <scope>NUCLEOTIDE SEQUENCE</scope>
    <source>
        <strain evidence="5">ZW T2_19</strain>
    </source>
</reference>
<dbReference type="InterPro" id="IPR036881">
    <property type="entry name" value="Glyco_hydro_3_C_sf"/>
</dbReference>
<accession>A0A9X2DZ79</accession>
<name>A0A9X2DZ79_9MICO</name>
<keyword evidence="6" id="KW-1185">Reference proteome</keyword>
<sequence>MHLKKDSPTTRRGRWAVIAATALALTAPALGGATLAPAAAADCSTVAWMDTAKTPEQRADALLAASSQHQKYRWLVEQPANSPQQTDFQGVLYPAQLPCTPLVTYTDGPDGVRFTEGVTAFPAPISVASTWNTALAEQKGAAQGAEAFDKGKNAVLGPGLASGRTPLSGRTPEYFGEDPLLTGLLTAATVNGLEEGNPDKPVMSDLKHYVANEQELDRQTSSSNIDERTLKQVYELPFEIALSKSSPESVMCSYNRINGVYACENPLLNTNLKGDLGFDGYVVSDFGAVHSTAASLVNGLDQELNRPKFYTPVLLDAALAAGEISQKNIDDAARRVISSYVRAGLFDNPVPTTPVADASTAEHKAIARELAEQGTVLLKNDGALPLAVAPGATIAVIGATASSTVTDGVSAASVCSMAWRFNNAGTLNCEDLVSPETAIRERAAASGASVVFNPGTDPVSAAADAAAADVAIVFGYQRMGEFSDLPDLRLAGGGDALIETVAAANDSTIVVLNTGSAVEMPWIDNVSGVFEAWYGGEQVGPALAGLLFGDVNPSGKLPMTFPESLADTPTSTSPERYPGVFADGSTVRPEGSQEVRQVEFSEGLAVGYKWYESQGIDPLFAFGHGLSYTSFDYAKAKVRPTITFDKKAKHGIEDIGIDISFRVTNTGDRAGTEVAQAYLTLPAATGEPAQRLVGWERVALEPGQSKTVTVSLSAKDVADLRLLQYWDVTSDSWVASRGTYTVAVGGSVDASTTTTVRIP</sequence>
<proteinExistence type="inferred from homology"/>
<feature type="signal peptide" evidence="3">
    <location>
        <begin position="1"/>
        <end position="31"/>
    </location>
</feature>
<dbReference type="SMART" id="SM01217">
    <property type="entry name" value="Fn3_like"/>
    <property type="match status" value="1"/>
</dbReference>
<dbReference type="InterPro" id="IPR050288">
    <property type="entry name" value="Cellulose_deg_GH3"/>
</dbReference>
<dbReference type="InterPro" id="IPR013783">
    <property type="entry name" value="Ig-like_fold"/>
</dbReference>
<feature type="domain" description="Fibronectin type III-like" evidence="4">
    <location>
        <begin position="673"/>
        <end position="748"/>
    </location>
</feature>
<dbReference type="InterPro" id="IPR002772">
    <property type="entry name" value="Glyco_hydro_3_C"/>
</dbReference>
<dbReference type="EMBL" id="JAMRYM010000061">
    <property type="protein sequence ID" value="MCM6763373.1"/>
    <property type="molecule type" value="Genomic_DNA"/>
</dbReference>
<dbReference type="PANTHER" id="PTHR42715">
    <property type="entry name" value="BETA-GLUCOSIDASE"/>
    <property type="match status" value="1"/>
</dbReference>
<dbReference type="InterPro" id="IPR036962">
    <property type="entry name" value="Glyco_hydro_3_N_sf"/>
</dbReference>
<dbReference type="PANTHER" id="PTHR42715:SF10">
    <property type="entry name" value="BETA-GLUCOSIDASE"/>
    <property type="match status" value="1"/>
</dbReference>
<dbReference type="AlphaFoldDB" id="A0A9X2DZ79"/>
<feature type="chain" id="PRO_5040785915" evidence="3">
    <location>
        <begin position="32"/>
        <end position="759"/>
    </location>
</feature>
<dbReference type="Pfam" id="PF01915">
    <property type="entry name" value="Glyco_hydro_3_C"/>
    <property type="match status" value="1"/>
</dbReference>
<dbReference type="GO" id="GO:0004553">
    <property type="term" value="F:hydrolase activity, hydrolyzing O-glycosyl compounds"/>
    <property type="evidence" value="ECO:0007669"/>
    <property type="project" value="InterPro"/>
</dbReference>
<dbReference type="Gene3D" id="3.40.50.1700">
    <property type="entry name" value="Glycoside hydrolase family 3 C-terminal domain"/>
    <property type="match status" value="2"/>
</dbReference>
<dbReference type="InterPro" id="IPR006311">
    <property type="entry name" value="TAT_signal"/>
</dbReference>
<dbReference type="Gene3D" id="2.60.40.10">
    <property type="entry name" value="Immunoglobulins"/>
    <property type="match status" value="1"/>
</dbReference>
<dbReference type="SUPFAM" id="SSF51445">
    <property type="entry name" value="(Trans)glycosidases"/>
    <property type="match status" value="1"/>
</dbReference>